<dbReference type="Gene3D" id="2.160.20.10">
    <property type="entry name" value="Single-stranded right-handed beta-helix, Pectin lyase-like"/>
    <property type="match status" value="1"/>
</dbReference>
<dbReference type="InterPro" id="IPR052063">
    <property type="entry name" value="Polysaccharide_Lyase_1"/>
</dbReference>
<evidence type="ECO:0000313" key="4">
    <source>
        <dbReference type="EMBL" id="KAA3770621.1"/>
    </source>
</evidence>
<feature type="region of interest" description="Disordered" evidence="3">
    <location>
        <begin position="31"/>
        <end position="55"/>
    </location>
</feature>
<dbReference type="SUPFAM" id="SSF51126">
    <property type="entry name" value="Pectin lyase-like"/>
    <property type="match status" value="1"/>
</dbReference>
<comment type="caution">
    <text evidence="4">The sequence shown here is derived from an EMBL/GenBank/DDBJ whole genome shotgun (WGS) entry which is preliminary data.</text>
</comment>
<sequence>MNKTLIFSISAAFLTLVCGGCTETNQFFDSPVKPGTSVEEPEPEPEPSGELCAFPGAEGFGRNTTGGRGGKVYHVTTLADGTQSGTLRHAVSQSGARTIVFDVAGTIFLDRDLSISNGDLTIAGQTAPGQGICIAKYPVTIKADNVILRYLRFRVGNESGGEPDGLGGMENKNVIVDHCSISWSVDECCSVYGGENLTIQWCIISESLRTAGHGKGKHGYGGNWGGAGASYHHNLMAHHESRVPRLGPRPFTQEREHMDLRNNVFYNWAGNGCYGGEGMKVNIVNNYYKPGPATPKNKAVRYRIAGIGIRTTEYIETFPSFAPMLHVWGKFFVDGNVVEGSDEVTNDNWTKGIYEQIDNSKCDGLFTTVTRDTIRLDAPLETDVITTHTAEQAFNLVVAYAGCSKQRDIIDERIAEETKDGTATYIGSVTEGAANAPGLIDLPSDVMPAGQASPWPELSDGGVAADALKDTDGDGMPDVWETANGLNPNDASDGITTTLSEDGYTNLEVYLNSLVSDITENQNKAM</sequence>
<dbReference type="EMBL" id="VWMK01000001">
    <property type="protein sequence ID" value="KAA3770621.1"/>
    <property type="molecule type" value="Genomic_DNA"/>
</dbReference>
<keyword evidence="2" id="KW-0325">Glycoprotein</keyword>
<dbReference type="RefSeq" id="WP_130057882.1">
    <property type="nucleotide sequence ID" value="NZ_JADNPJ010000001.1"/>
</dbReference>
<evidence type="ECO:0000313" key="5">
    <source>
        <dbReference type="Proteomes" id="UP000422221"/>
    </source>
</evidence>
<proteinExistence type="predicted"/>
<dbReference type="Proteomes" id="UP000422221">
    <property type="component" value="Unassembled WGS sequence"/>
</dbReference>
<name>A0A7J4XPC1_9BACE</name>
<evidence type="ECO:0000256" key="2">
    <source>
        <dbReference type="ARBA" id="ARBA00023180"/>
    </source>
</evidence>
<dbReference type="PANTHER" id="PTHR42970">
    <property type="entry name" value="PECTATE LYASE C-RELATED"/>
    <property type="match status" value="1"/>
</dbReference>
<dbReference type="InterPro" id="IPR012334">
    <property type="entry name" value="Pectin_lyas_fold"/>
</dbReference>
<dbReference type="PANTHER" id="PTHR42970:SF1">
    <property type="entry name" value="PECTATE LYASE C-RELATED"/>
    <property type="match status" value="1"/>
</dbReference>
<keyword evidence="1" id="KW-0479">Metal-binding</keyword>
<dbReference type="GO" id="GO:0016829">
    <property type="term" value="F:lyase activity"/>
    <property type="evidence" value="ECO:0007669"/>
    <property type="project" value="UniProtKB-KW"/>
</dbReference>
<accession>A0A7J4XPC1</accession>
<protein>
    <submittedName>
        <fullName evidence="4">Pectate lyase</fullName>
    </submittedName>
</protein>
<evidence type="ECO:0000256" key="1">
    <source>
        <dbReference type="ARBA" id="ARBA00022723"/>
    </source>
</evidence>
<reference evidence="4 5" key="1">
    <citation type="journal article" date="2019" name="Nat. Med.">
        <title>A library of human gut bacterial isolates paired with longitudinal multiomics data enables mechanistic microbiome research.</title>
        <authorList>
            <person name="Poyet M."/>
            <person name="Groussin M."/>
            <person name="Gibbons S.M."/>
            <person name="Avila-Pacheco J."/>
            <person name="Jiang X."/>
            <person name="Kearney S.M."/>
            <person name="Perrotta A.R."/>
            <person name="Berdy B."/>
            <person name="Zhao S."/>
            <person name="Lieberman T.D."/>
            <person name="Swanson P.K."/>
            <person name="Smith M."/>
            <person name="Roesemann S."/>
            <person name="Alexander J.E."/>
            <person name="Rich S.A."/>
            <person name="Livny J."/>
            <person name="Vlamakis H."/>
            <person name="Clish C."/>
            <person name="Bullock K."/>
            <person name="Deik A."/>
            <person name="Scott J."/>
            <person name="Pierce K.A."/>
            <person name="Xavier R.J."/>
            <person name="Alm E.J."/>
        </authorList>
    </citation>
    <scope>NUCLEOTIDE SEQUENCE [LARGE SCALE GENOMIC DNA]</scope>
    <source>
        <strain evidence="4 5">BIOML-A10</strain>
    </source>
</reference>
<dbReference type="InterPro" id="IPR011050">
    <property type="entry name" value="Pectin_lyase_fold/virulence"/>
</dbReference>
<gene>
    <name evidence="4" type="ORF">F3F73_01335</name>
</gene>
<dbReference type="GO" id="GO:0046872">
    <property type="term" value="F:metal ion binding"/>
    <property type="evidence" value="ECO:0007669"/>
    <property type="project" value="UniProtKB-KW"/>
</dbReference>
<evidence type="ECO:0000256" key="3">
    <source>
        <dbReference type="SAM" id="MobiDB-lite"/>
    </source>
</evidence>
<organism evidence="4 5">
    <name type="scientific">Bacteroides salyersiae</name>
    <dbReference type="NCBI Taxonomy" id="291644"/>
    <lineage>
        <taxon>Bacteria</taxon>
        <taxon>Pseudomonadati</taxon>
        <taxon>Bacteroidota</taxon>
        <taxon>Bacteroidia</taxon>
        <taxon>Bacteroidales</taxon>
        <taxon>Bacteroidaceae</taxon>
        <taxon>Bacteroides</taxon>
    </lineage>
</organism>
<keyword evidence="4" id="KW-0456">Lyase</keyword>
<dbReference type="AlphaFoldDB" id="A0A7J4XPC1"/>